<evidence type="ECO:0000256" key="2">
    <source>
        <dbReference type="ARBA" id="ARBA00023172"/>
    </source>
</evidence>
<protein>
    <submittedName>
        <fullName evidence="5">Site-specific integrase</fullName>
    </submittedName>
</protein>
<dbReference type="PROSITE" id="PS51900">
    <property type="entry name" value="CB"/>
    <property type="match status" value="1"/>
</dbReference>
<dbReference type="Proteomes" id="UP000674084">
    <property type="component" value="Unassembled WGS sequence"/>
</dbReference>
<evidence type="ECO:0000259" key="4">
    <source>
        <dbReference type="PROSITE" id="PS51900"/>
    </source>
</evidence>
<dbReference type="EMBL" id="JAGPXE010000013">
    <property type="protein sequence ID" value="MBQ0927541.1"/>
    <property type="molecule type" value="Genomic_DNA"/>
</dbReference>
<dbReference type="Pfam" id="PF02899">
    <property type="entry name" value="Phage_int_SAM_1"/>
    <property type="match status" value="1"/>
</dbReference>
<reference evidence="5 6" key="1">
    <citation type="submission" date="2021-04" db="EMBL/GenBank/DDBJ databases">
        <title>Whole-genome sequencing of Saccharopolyspora endophytica KCTC 19397.</title>
        <authorList>
            <person name="Ay H."/>
            <person name="Saygin H."/>
            <person name="Sahin N."/>
        </authorList>
    </citation>
    <scope>NUCLEOTIDE SEQUENCE [LARGE SCALE GENOMIC DNA]</scope>
    <source>
        <strain evidence="5 6">KCTC 19397</strain>
    </source>
</reference>
<feature type="domain" description="Core-binding (CB)" evidence="4">
    <location>
        <begin position="63"/>
        <end position="154"/>
    </location>
</feature>
<keyword evidence="6" id="KW-1185">Reference proteome</keyword>
<gene>
    <name evidence="5" type="ORF">KBO27_26685</name>
</gene>
<evidence type="ECO:0000256" key="1">
    <source>
        <dbReference type="ARBA" id="ARBA00023125"/>
    </source>
</evidence>
<evidence type="ECO:0000256" key="3">
    <source>
        <dbReference type="PROSITE-ProRule" id="PRU01248"/>
    </source>
</evidence>
<dbReference type="InterPro" id="IPR044068">
    <property type="entry name" value="CB"/>
</dbReference>
<dbReference type="SUPFAM" id="SSF47823">
    <property type="entry name" value="lambda integrase-like, N-terminal domain"/>
    <property type="match status" value="1"/>
</dbReference>
<organism evidence="5 6">
    <name type="scientific">Saccharopolyspora endophytica</name>
    <dbReference type="NCBI Taxonomy" id="543886"/>
    <lineage>
        <taxon>Bacteria</taxon>
        <taxon>Bacillati</taxon>
        <taxon>Actinomycetota</taxon>
        <taxon>Actinomycetes</taxon>
        <taxon>Pseudonocardiales</taxon>
        <taxon>Pseudonocardiaceae</taxon>
        <taxon>Saccharopolyspora</taxon>
    </lineage>
</organism>
<name>A0ABS5DMM4_9PSEU</name>
<evidence type="ECO:0000313" key="6">
    <source>
        <dbReference type="Proteomes" id="UP000674084"/>
    </source>
</evidence>
<dbReference type="InterPro" id="IPR013762">
    <property type="entry name" value="Integrase-like_cat_sf"/>
</dbReference>
<evidence type="ECO:0000313" key="5">
    <source>
        <dbReference type="EMBL" id="MBQ0927541.1"/>
    </source>
</evidence>
<keyword evidence="2" id="KW-0233">DNA recombination</keyword>
<dbReference type="InterPro" id="IPR011010">
    <property type="entry name" value="DNA_brk_join_enz"/>
</dbReference>
<dbReference type="InterPro" id="IPR010998">
    <property type="entry name" value="Integrase_recombinase_N"/>
</dbReference>
<proteinExistence type="predicted"/>
<dbReference type="InterPro" id="IPR004107">
    <property type="entry name" value="Integrase_SAM-like_N"/>
</dbReference>
<sequence>MTTASTATASWRGQIQVLATRRLHARATLADSSLFIDDVWDLTPALLRVDIGSRKLDFTTVPAEFVEPVKRLCLALLTCDRPPGEPKLSIASIYSYFTLLRTFLHWLHDHGHTLTDLDEQQLGDYHDELVAQRLSANHIRGHRRAIRMLWLYRARLGEQHLRSDPARIALWRAWSRSQRRVRENTTDRIPETVIGPLMTWAMRWVDDFADDILTARQADRIEQDMLATITDLLGSPPRHARLSRQRAGRLARLLQIACWIVIAYLSGMRDSEIKHLQRGCVTVQRDPTGRIYRHRLHSLAFKGERPEGVPATWIVTAPVARAVAVLERLHPAEQPYLFALPPEAPNRGQHGRLVTNSTTGRHLDEFIAWINGYVAAHDRTDGIADHGRPVHLAPRQFRRTLAWFIARRPGGTIAGALQYRHQRIQMFEGYAGTSASGFRDEVAAEDALARGQFLADTSTETAQLTGPAAAEAQQRLAEFARHAVFEGRVVTDEARLARIMARHDPHLYPGTFITCVYNPDRALCRRKNNDTEQGPVMGDCQPLACRNTTLTPDNRDTLAHRLAELDQALADGDRLAPYVRHRLQQQHDELAEFLARHTPETS</sequence>
<comment type="caution">
    <text evidence="5">The sequence shown here is derived from an EMBL/GenBank/DDBJ whole genome shotgun (WGS) entry which is preliminary data.</text>
</comment>
<keyword evidence="1 3" id="KW-0238">DNA-binding</keyword>
<dbReference type="SUPFAM" id="SSF56349">
    <property type="entry name" value="DNA breaking-rejoining enzymes"/>
    <property type="match status" value="1"/>
</dbReference>
<dbReference type="Gene3D" id="1.10.150.130">
    <property type="match status" value="1"/>
</dbReference>
<dbReference type="Gene3D" id="1.10.443.10">
    <property type="entry name" value="Intergrase catalytic core"/>
    <property type="match status" value="1"/>
</dbReference>
<accession>A0ABS5DMM4</accession>
<dbReference type="RefSeq" id="WP_210972593.1">
    <property type="nucleotide sequence ID" value="NZ_JAGPXE010000013.1"/>
</dbReference>